<dbReference type="GeneID" id="35001708"/>
<feature type="domain" description="Glycosyl transferase family 1" evidence="1">
    <location>
        <begin position="175"/>
        <end position="320"/>
    </location>
</feature>
<organism evidence="3 4">
    <name type="scientific">Halohasta litchfieldiae</name>
    <dbReference type="NCBI Taxonomy" id="1073996"/>
    <lineage>
        <taxon>Archaea</taxon>
        <taxon>Methanobacteriati</taxon>
        <taxon>Methanobacteriota</taxon>
        <taxon>Stenosarchaea group</taxon>
        <taxon>Halobacteria</taxon>
        <taxon>Halobacteriales</taxon>
        <taxon>Haloferacaceae</taxon>
        <taxon>Halohasta</taxon>
    </lineage>
</organism>
<name>A0A1H6TI70_9EURY</name>
<dbReference type="Proteomes" id="UP000198888">
    <property type="component" value="Unassembled WGS sequence"/>
</dbReference>
<dbReference type="InterPro" id="IPR028098">
    <property type="entry name" value="Glyco_trans_4-like_N"/>
</dbReference>
<sequence length="357" mass="39867">MRVAFVSMYTLHTRDTSVTRRLARLSGLLADRGHDVHVLCGRWWDGSHPTFEQDDITYRAVDGDFSSRLFVSKLPFALRRTKPDIVHVPNSPVGHGRAAKAACRLLRVPLVVDWWADQIDESDGDYRKLARSADVIVAPSETVKTIVREHGGPEDAISVIPPSIDFDLVESSDVDNRFDYVYSRRLDADANVETFLLALAELRTREWRAAVIGSGPALEGAKRTAKDLRIGDRIAFLGELPEAERVPIFKGAQVFAQTATHEPFAAELLWGLACGCVGISEYQVDSAAHELIEHKSRLPGTRGSLVSTPQELADEIIAAEMMDHETVNPNYEQYDHDPIIDQYLECYEAAIEDYGFF</sequence>
<proteinExistence type="predicted"/>
<dbReference type="OrthoDB" id="132546at2157"/>
<dbReference type="RefSeq" id="WP_089671681.1">
    <property type="nucleotide sequence ID" value="NZ_CP024845.1"/>
</dbReference>
<dbReference type="EMBL" id="FNYR01000007">
    <property type="protein sequence ID" value="SEI75905.1"/>
    <property type="molecule type" value="Genomic_DNA"/>
</dbReference>
<keyword evidence="3" id="KW-0808">Transferase</keyword>
<gene>
    <name evidence="3" type="ORF">SAMN05444271_10787</name>
</gene>
<dbReference type="PANTHER" id="PTHR12526:SF630">
    <property type="entry name" value="GLYCOSYLTRANSFERASE"/>
    <property type="match status" value="1"/>
</dbReference>
<dbReference type="Pfam" id="PF00534">
    <property type="entry name" value="Glycos_transf_1"/>
    <property type="match status" value="1"/>
</dbReference>
<dbReference type="Gene3D" id="3.40.50.2000">
    <property type="entry name" value="Glycogen Phosphorylase B"/>
    <property type="match status" value="2"/>
</dbReference>
<keyword evidence="4" id="KW-1185">Reference proteome</keyword>
<reference evidence="3 4" key="1">
    <citation type="submission" date="2016-10" db="EMBL/GenBank/DDBJ databases">
        <authorList>
            <person name="de Groot N.N."/>
        </authorList>
    </citation>
    <scope>NUCLEOTIDE SEQUENCE [LARGE SCALE GENOMIC DNA]</scope>
    <source>
        <strain evidence="3 4">DSM 22187</strain>
    </source>
</reference>
<evidence type="ECO:0000313" key="4">
    <source>
        <dbReference type="Proteomes" id="UP000198888"/>
    </source>
</evidence>
<evidence type="ECO:0000259" key="2">
    <source>
        <dbReference type="Pfam" id="PF13439"/>
    </source>
</evidence>
<accession>A0A2H4PZY5</accession>
<feature type="domain" description="Glycosyltransferase subfamily 4-like N-terminal" evidence="2">
    <location>
        <begin position="18"/>
        <end position="167"/>
    </location>
</feature>
<dbReference type="AlphaFoldDB" id="A0A1H6TI70"/>
<dbReference type="InterPro" id="IPR001296">
    <property type="entry name" value="Glyco_trans_1"/>
</dbReference>
<dbReference type="STRING" id="1073996.SAMN05444271_10787"/>
<dbReference type="SUPFAM" id="SSF53756">
    <property type="entry name" value="UDP-Glycosyltransferase/glycogen phosphorylase"/>
    <property type="match status" value="1"/>
</dbReference>
<dbReference type="Pfam" id="PF13439">
    <property type="entry name" value="Glyco_transf_4"/>
    <property type="match status" value="1"/>
</dbReference>
<dbReference type="KEGG" id="hae:halTADL_0894"/>
<evidence type="ECO:0000313" key="3">
    <source>
        <dbReference type="EMBL" id="SEI75905.1"/>
    </source>
</evidence>
<dbReference type="PANTHER" id="PTHR12526">
    <property type="entry name" value="GLYCOSYLTRANSFERASE"/>
    <property type="match status" value="1"/>
</dbReference>
<dbReference type="GO" id="GO:0016757">
    <property type="term" value="F:glycosyltransferase activity"/>
    <property type="evidence" value="ECO:0007669"/>
    <property type="project" value="InterPro"/>
</dbReference>
<protein>
    <submittedName>
        <fullName evidence="3">Glycosyltransferase involved in cell wall bisynthesis</fullName>
    </submittedName>
</protein>
<accession>A0A1H6TI70</accession>
<evidence type="ECO:0000259" key="1">
    <source>
        <dbReference type="Pfam" id="PF00534"/>
    </source>
</evidence>